<sequence>MRCTLQLQDFRRVIYFAVGILGLLALARTPIIHHQDQDIFQAAGSHIQTREGNATAKIQDQPTDEDIVIENYLGQRRRAVPVASASGSSSAWGVLDSDEAEGLQRAVSSSKPSERCAAVRKSRPTVEGLPVVLAHFVSK</sequence>
<evidence type="ECO:0000313" key="3">
    <source>
        <dbReference type="Proteomes" id="UP001190700"/>
    </source>
</evidence>
<evidence type="ECO:0000256" key="1">
    <source>
        <dbReference type="SAM" id="Phobius"/>
    </source>
</evidence>
<name>A0AAE0BHZ5_9CHLO</name>
<reference evidence="2 3" key="1">
    <citation type="journal article" date="2015" name="Genome Biol. Evol.">
        <title>Comparative Genomics of a Bacterivorous Green Alga Reveals Evolutionary Causalities and Consequences of Phago-Mixotrophic Mode of Nutrition.</title>
        <authorList>
            <person name="Burns J.A."/>
            <person name="Paasch A."/>
            <person name="Narechania A."/>
            <person name="Kim E."/>
        </authorList>
    </citation>
    <scope>NUCLEOTIDE SEQUENCE [LARGE SCALE GENOMIC DNA]</scope>
    <source>
        <strain evidence="2 3">PLY_AMNH</strain>
    </source>
</reference>
<proteinExistence type="predicted"/>
<keyword evidence="1" id="KW-0812">Transmembrane</keyword>
<gene>
    <name evidence="2" type="ORF">CYMTET_53075</name>
</gene>
<dbReference type="AlphaFoldDB" id="A0AAE0BHZ5"/>
<keyword evidence="1" id="KW-0472">Membrane</keyword>
<evidence type="ECO:0000313" key="2">
    <source>
        <dbReference type="EMBL" id="KAK3236807.1"/>
    </source>
</evidence>
<feature type="transmembrane region" description="Helical" evidence="1">
    <location>
        <begin position="12"/>
        <end position="31"/>
    </location>
</feature>
<protein>
    <submittedName>
        <fullName evidence="2">Uncharacterized protein</fullName>
    </submittedName>
</protein>
<accession>A0AAE0BHZ5</accession>
<feature type="non-terminal residue" evidence="2">
    <location>
        <position position="139"/>
    </location>
</feature>
<organism evidence="2 3">
    <name type="scientific">Cymbomonas tetramitiformis</name>
    <dbReference type="NCBI Taxonomy" id="36881"/>
    <lineage>
        <taxon>Eukaryota</taxon>
        <taxon>Viridiplantae</taxon>
        <taxon>Chlorophyta</taxon>
        <taxon>Pyramimonadophyceae</taxon>
        <taxon>Pyramimonadales</taxon>
        <taxon>Pyramimonadaceae</taxon>
        <taxon>Cymbomonas</taxon>
    </lineage>
</organism>
<dbReference type="Proteomes" id="UP001190700">
    <property type="component" value="Unassembled WGS sequence"/>
</dbReference>
<keyword evidence="1" id="KW-1133">Transmembrane helix</keyword>
<comment type="caution">
    <text evidence="2">The sequence shown here is derived from an EMBL/GenBank/DDBJ whole genome shotgun (WGS) entry which is preliminary data.</text>
</comment>
<dbReference type="EMBL" id="LGRX02034836">
    <property type="protein sequence ID" value="KAK3236807.1"/>
    <property type="molecule type" value="Genomic_DNA"/>
</dbReference>
<keyword evidence="3" id="KW-1185">Reference proteome</keyword>